<dbReference type="InterPro" id="IPR038095">
    <property type="entry name" value="Costars_sf"/>
</dbReference>
<evidence type="ECO:0000259" key="2">
    <source>
        <dbReference type="SMART" id="SM01283"/>
    </source>
</evidence>
<dbReference type="OrthoDB" id="9871914at2759"/>
<dbReference type="GO" id="GO:0032970">
    <property type="term" value="P:regulation of actin filament-based process"/>
    <property type="evidence" value="ECO:0007669"/>
    <property type="project" value="TreeGrafter"/>
</dbReference>
<keyword evidence="4" id="KW-1185">Reference proteome</keyword>
<evidence type="ECO:0000313" key="4">
    <source>
        <dbReference type="Proteomes" id="UP000237144"/>
    </source>
</evidence>
<name>A0A2S5BIF5_9BASI</name>
<gene>
    <name evidence="3" type="ORF">BMF94_0375</name>
</gene>
<comment type="caution">
    <text evidence="3">The sequence shown here is derived from an EMBL/GenBank/DDBJ whole genome shotgun (WGS) entry which is preliminary data.</text>
</comment>
<dbReference type="EMBL" id="PJQD01000004">
    <property type="protein sequence ID" value="POY76534.1"/>
    <property type="molecule type" value="Genomic_DNA"/>
</dbReference>
<dbReference type="InterPro" id="IPR027817">
    <property type="entry name" value="Costars_dom"/>
</dbReference>
<organism evidence="3 4">
    <name type="scientific">Rhodotorula taiwanensis</name>
    <dbReference type="NCBI Taxonomy" id="741276"/>
    <lineage>
        <taxon>Eukaryota</taxon>
        <taxon>Fungi</taxon>
        <taxon>Dikarya</taxon>
        <taxon>Basidiomycota</taxon>
        <taxon>Pucciniomycotina</taxon>
        <taxon>Microbotryomycetes</taxon>
        <taxon>Sporidiobolales</taxon>
        <taxon>Sporidiobolaceae</taxon>
        <taxon>Rhodotorula</taxon>
    </lineage>
</organism>
<dbReference type="Gene3D" id="1.10.10.1540">
    <property type="entry name" value="Costar domain"/>
    <property type="match status" value="1"/>
</dbReference>
<dbReference type="PANTHER" id="PTHR46334">
    <property type="entry name" value="COSTARS FAMILY PROTEIN ABRACL"/>
    <property type="match status" value="1"/>
</dbReference>
<feature type="domain" description="Costars" evidence="2">
    <location>
        <begin position="8"/>
        <end position="85"/>
    </location>
</feature>
<sequence>MAALQKDMETAHEVGVLCVAIKEHGAKNEQSGRYEAPYGVIFEKTADILEALNGTLRAAKRQKKITFDGELLMMPKDKDVTLVLLEEPADAKDRKADETLP</sequence>
<reference evidence="3 4" key="1">
    <citation type="journal article" date="2018" name="Front. Microbiol.">
        <title>Prospects for Fungal Bioremediation of Acidic Radioactive Waste Sites: Characterization and Genome Sequence of Rhodotorula taiwanensis MD1149.</title>
        <authorList>
            <person name="Tkavc R."/>
            <person name="Matrosova V.Y."/>
            <person name="Grichenko O.E."/>
            <person name="Gostincar C."/>
            <person name="Volpe R.P."/>
            <person name="Klimenkova P."/>
            <person name="Gaidamakova E.K."/>
            <person name="Zhou C.E."/>
            <person name="Stewart B.J."/>
            <person name="Lyman M.G."/>
            <person name="Malfatti S.A."/>
            <person name="Rubinfeld B."/>
            <person name="Courtot M."/>
            <person name="Singh J."/>
            <person name="Dalgard C.L."/>
            <person name="Hamilton T."/>
            <person name="Frey K.G."/>
            <person name="Gunde-Cimerman N."/>
            <person name="Dugan L."/>
            <person name="Daly M.J."/>
        </authorList>
    </citation>
    <scope>NUCLEOTIDE SEQUENCE [LARGE SCALE GENOMIC DNA]</scope>
    <source>
        <strain evidence="3 4">MD1149</strain>
    </source>
</reference>
<dbReference type="PANTHER" id="PTHR46334:SF1">
    <property type="entry name" value="COSTARS FAMILY PROTEIN ABRACL"/>
    <property type="match status" value="1"/>
</dbReference>
<comment type="similarity">
    <text evidence="1">Belongs to the costars family.</text>
</comment>
<accession>A0A2S5BIF5</accession>
<dbReference type="SMART" id="SM01283">
    <property type="entry name" value="Costars"/>
    <property type="match status" value="1"/>
</dbReference>
<evidence type="ECO:0000256" key="1">
    <source>
        <dbReference type="ARBA" id="ARBA00006126"/>
    </source>
</evidence>
<dbReference type="InterPro" id="IPR044302">
    <property type="entry name" value="Costars"/>
</dbReference>
<protein>
    <recommendedName>
        <fullName evidence="2">Costars domain-containing protein</fullName>
    </recommendedName>
</protein>
<dbReference type="Proteomes" id="UP000237144">
    <property type="component" value="Unassembled WGS sequence"/>
</dbReference>
<dbReference type="Pfam" id="PF14705">
    <property type="entry name" value="Costars"/>
    <property type="match status" value="1"/>
</dbReference>
<proteinExistence type="inferred from homology"/>
<dbReference type="AlphaFoldDB" id="A0A2S5BIF5"/>
<evidence type="ECO:0000313" key="3">
    <source>
        <dbReference type="EMBL" id="POY76534.1"/>
    </source>
</evidence>